<evidence type="ECO:0000313" key="4">
    <source>
        <dbReference type="EMBL" id="CEI58654.1"/>
    </source>
</evidence>
<dbReference type="GO" id="GO:0005737">
    <property type="term" value="C:cytoplasm"/>
    <property type="evidence" value="ECO:0007669"/>
    <property type="project" value="UniProtKB-ARBA"/>
</dbReference>
<protein>
    <recommendedName>
        <fullName evidence="3">Small ribosomal subunit protein bS16</fullName>
    </recommendedName>
</protein>
<dbReference type="SUPFAM" id="SSF54565">
    <property type="entry name" value="Ribosomal protein S16"/>
    <property type="match status" value="1"/>
</dbReference>
<dbReference type="Gene3D" id="3.30.1320.10">
    <property type="match status" value="1"/>
</dbReference>
<dbReference type="KEGG" id="plc:PAD_098"/>
<dbReference type="InterPro" id="IPR000307">
    <property type="entry name" value="Ribosomal_bS16"/>
</dbReference>
<comment type="similarity">
    <text evidence="3">Belongs to the bacterial ribosomal protein bS16 family.</text>
</comment>
<name>A0A8D9JRI8_9GAMM</name>
<keyword evidence="2 3" id="KW-0687">Ribonucleoprotein</keyword>
<organism evidence="4 5">
    <name type="scientific">Candidatus Portiera aleyrodidarum</name>
    <name type="common">primary endosymbiont of Bemisia tabaci</name>
    <dbReference type="NCBI Taxonomy" id="91844"/>
    <lineage>
        <taxon>Bacteria</taxon>
        <taxon>Pseudomonadati</taxon>
        <taxon>Pseudomonadota</taxon>
        <taxon>Gammaproteobacteria</taxon>
        <taxon>Candidatus Johnevansiales</taxon>
        <taxon>Candidatus Johnevansiaceae</taxon>
        <taxon>Candidatus Portiera</taxon>
    </lineage>
</organism>
<dbReference type="Pfam" id="PF00886">
    <property type="entry name" value="Ribosomal_S16"/>
    <property type="match status" value="1"/>
</dbReference>
<dbReference type="RefSeq" id="WP_219848774.1">
    <property type="nucleotide sequence ID" value="NZ_LN649255.1"/>
</dbReference>
<accession>A0A8D9JRI8</accession>
<dbReference type="EMBL" id="LN649255">
    <property type="protein sequence ID" value="CEI58654.1"/>
    <property type="molecule type" value="Genomic_DNA"/>
</dbReference>
<evidence type="ECO:0000256" key="2">
    <source>
        <dbReference type="ARBA" id="ARBA00023274"/>
    </source>
</evidence>
<dbReference type="Proteomes" id="UP000032800">
    <property type="component" value="Chromosome I"/>
</dbReference>
<dbReference type="InterPro" id="IPR023803">
    <property type="entry name" value="Ribosomal_bS16_dom_sf"/>
</dbReference>
<dbReference type="NCBIfam" id="TIGR00002">
    <property type="entry name" value="S16"/>
    <property type="match status" value="1"/>
</dbReference>
<sequence>MVKIRLSRRGCKNRPFYHIYVKDSRRSRDGRFIEKLGYFNPLVQGEERLSINHIRLDYWKNKGAKISDRVLFLLKKYK</sequence>
<keyword evidence="1 3" id="KW-0689">Ribosomal protein</keyword>
<dbReference type="AlphaFoldDB" id="A0A8D9JRI8"/>
<dbReference type="HAMAP" id="MF_00385">
    <property type="entry name" value="Ribosomal_bS16"/>
    <property type="match status" value="1"/>
</dbReference>
<dbReference type="GO" id="GO:0003735">
    <property type="term" value="F:structural constituent of ribosome"/>
    <property type="evidence" value="ECO:0007669"/>
    <property type="project" value="InterPro"/>
</dbReference>
<dbReference type="GO" id="GO:0015935">
    <property type="term" value="C:small ribosomal subunit"/>
    <property type="evidence" value="ECO:0007669"/>
    <property type="project" value="TreeGrafter"/>
</dbReference>
<reference evidence="4 5" key="1">
    <citation type="journal article" date="2015" name="Genome Biol. Evol.">
        <title>Genome evolution in the primary endosymbiont of whiteflies sheds light on their divergence.</title>
        <authorList>
            <person name="Santos-Garcia D."/>
            <person name="Vargas-Chavez C."/>
            <person name="Moya A."/>
            <person name="Latorre A."/>
            <person name="Silva"/>
            <person name="F J."/>
        </authorList>
    </citation>
    <scope>NUCLEOTIDE SEQUENCE [LARGE SCALE GENOMIC DNA]</scope>
    <source>
        <strain evidence="5">AD-VLC</strain>
    </source>
</reference>
<proteinExistence type="inferred from homology"/>
<evidence type="ECO:0000313" key="5">
    <source>
        <dbReference type="Proteomes" id="UP000032800"/>
    </source>
</evidence>
<dbReference type="PANTHER" id="PTHR12919:SF20">
    <property type="entry name" value="SMALL RIBOSOMAL SUBUNIT PROTEIN BS16M"/>
    <property type="match status" value="1"/>
</dbReference>
<evidence type="ECO:0000256" key="3">
    <source>
        <dbReference type="HAMAP-Rule" id="MF_00385"/>
    </source>
</evidence>
<evidence type="ECO:0000256" key="1">
    <source>
        <dbReference type="ARBA" id="ARBA00022980"/>
    </source>
</evidence>
<dbReference type="PANTHER" id="PTHR12919">
    <property type="entry name" value="30S RIBOSOMAL PROTEIN S16"/>
    <property type="match status" value="1"/>
</dbReference>
<gene>
    <name evidence="3 4" type="primary">rpsP</name>
    <name evidence="4" type="ORF">PAD_098</name>
</gene>
<dbReference type="GO" id="GO:0006412">
    <property type="term" value="P:translation"/>
    <property type="evidence" value="ECO:0007669"/>
    <property type="project" value="UniProtKB-UniRule"/>
</dbReference>